<organism evidence="1 2">
    <name type="scientific">Ditylenchus dipsaci</name>
    <dbReference type="NCBI Taxonomy" id="166011"/>
    <lineage>
        <taxon>Eukaryota</taxon>
        <taxon>Metazoa</taxon>
        <taxon>Ecdysozoa</taxon>
        <taxon>Nematoda</taxon>
        <taxon>Chromadorea</taxon>
        <taxon>Rhabditida</taxon>
        <taxon>Tylenchina</taxon>
        <taxon>Tylenchomorpha</taxon>
        <taxon>Sphaerularioidea</taxon>
        <taxon>Anguinidae</taxon>
        <taxon>Anguininae</taxon>
        <taxon>Ditylenchus</taxon>
    </lineage>
</organism>
<dbReference type="AlphaFoldDB" id="A0A915EB35"/>
<dbReference type="Gene3D" id="3.10.20.90">
    <property type="entry name" value="Phosphatidylinositol 3-kinase Catalytic Subunit, Chain A, domain 1"/>
    <property type="match status" value="1"/>
</dbReference>
<proteinExistence type="predicted"/>
<evidence type="ECO:0000313" key="1">
    <source>
        <dbReference type="Proteomes" id="UP000887574"/>
    </source>
</evidence>
<dbReference type="Proteomes" id="UP000887574">
    <property type="component" value="Unplaced"/>
</dbReference>
<reference evidence="2" key="1">
    <citation type="submission" date="2022-11" db="UniProtKB">
        <authorList>
            <consortium name="WormBaseParasite"/>
        </authorList>
    </citation>
    <scope>IDENTIFICATION</scope>
</reference>
<keyword evidence="1" id="KW-1185">Reference proteome</keyword>
<evidence type="ECO:0000313" key="2">
    <source>
        <dbReference type="WBParaSite" id="jg4463"/>
    </source>
</evidence>
<dbReference type="InterPro" id="IPR029071">
    <property type="entry name" value="Ubiquitin-like_domsf"/>
</dbReference>
<name>A0A915EB35_9BILA</name>
<sequence>MHSILGEPDKSNGLRGLVISLKIDDNPLQELYFEVIRKKTHFFVQISGTSTVADLKKMIEGALKVGSEKQVLKKPSNSKLSRWTKLEDSWTLQQAGFDSESDALPHLG</sequence>
<dbReference type="SUPFAM" id="SSF54236">
    <property type="entry name" value="Ubiquitin-like"/>
    <property type="match status" value="1"/>
</dbReference>
<accession>A0A915EB35</accession>
<dbReference type="WBParaSite" id="jg4463">
    <property type="protein sequence ID" value="jg4463"/>
    <property type="gene ID" value="jg4463"/>
</dbReference>
<protein>
    <submittedName>
        <fullName evidence="2">Ubiquitin-like domain-containing protein</fullName>
    </submittedName>
</protein>